<dbReference type="AlphaFoldDB" id="A0A847UER1"/>
<dbReference type="OrthoDB" id="27447at2157"/>
<sequence>MKHLRVTAHVDPERAPAFFTLLANSEAIEEARVIEVNTTPEGDETLLIAIDGDPTAFVEGATATPGIESVDCSDGAGDRSYALVVMRATETPLFDAIHEASTERGLVVRTPMVYRDGEMVGTVVGQAETIQDAMADAPDAIDVRVDEIGRFRGGRDDPTATLSERQRAAVQAALDIGYYEQPRGGTHADVAEKLDCAPATASDHLQKAEAKLVRAATDDLGPRE</sequence>
<keyword evidence="5" id="KW-0238">DNA-binding</keyword>
<evidence type="ECO:0000256" key="1">
    <source>
        <dbReference type="ARBA" id="ARBA00023015"/>
    </source>
</evidence>
<dbReference type="PANTHER" id="PTHR34236">
    <property type="entry name" value="DIMETHYL SULFOXIDE REDUCTASE TRANSCRIPTIONAL ACTIVATOR"/>
    <property type="match status" value="1"/>
</dbReference>
<reference evidence="5" key="1">
    <citation type="submission" date="2019-12" db="EMBL/GenBank/DDBJ databases">
        <title>Whole-genome sequence of Halomicrobium mukohataei pws1.</title>
        <authorList>
            <person name="Verma D.K."/>
            <person name="Gopal K."/>
            <person name="Prasad E.S."/>
        </authorList>
    </citation>
    <scope>NUCLEOTIDE SEQUENCE</scope>
    <source>
        <strain evidence="5">Pws1</strain>
    </source>
</reference>
<dbReference type="EMBL" id="WOYG01000001">
    <property type="protein sequence ID" value="NLV09914.1"/>
    <property type="molecule type" value="Genomic_DNA"/>
</dbReference>
<dbReference type="GO" id="GO:0003677">
    <property type="term" value="F:DNA binding"/>
    <property type="evidence" value="ECO:0007669"/>
    <property type="project" value="UniProtKB-KW"/>
</dbReference>
<keyword evidence="1" id="KW-0805">Transcription regulation</keyword>
<evidence type="ECO:0000259" key="4">
    <source>
        <dbReference type="Pfam" id="PF24278"/>
    </source>
</evidence>
<evidence type="ECO:0000259" key="3">
    <source>
        <dbReference type="Pfam" id="PF04967"/>
    </source>
</evidence>
<proteinExistence type="predicted"/>
<dbReference type="Proteomes" id="UP000608662">
    <property type="component" value="Unassembled WGS sequence"/>
</dbReference>
<comment type="caution">
    <text evidence="5">The sequence shown here is derived from an EMBL/GenBank/DDBJ whole genome shotgun (WGS) entry which is preliminary data.</text>
</comment>
<gene>
    <name evidence="5" type="ORF">GOC74_08230</name>
</gene>
<dbReference type="GeneID" id="94362260"/>
<dbReference type="InterPro" id="IPR056493">
    <property type="entry name" value="HVO_0513_N"/>
</dbReference>
<evidence type="ECO:0000256" key="2">
    <source>
        <dbReference type="ARBA" id="ARBA00023163"/>
    </source>
</evidence>
<evidence type="ECO:0000313" key="5">
    <source>
        <dbReference type="EMBL" id="NLV09914.1"/>
    </source>
</evidence>
<dbReference type="InterPro" id="IPR007050">
    <property type="entry name" value="HTH_bacterioopsin"/>
</dbReference>
<evidence type="ECO:0000313" key="6">
    <source>
        <dbReference type="Proteomes" id="UP000608662"/>
    </source>
</evidence>
<keyword evidence="2" id="KW-0804">Transcription</keyword>
<feature type="domain" description="HVO-0513-like N-terminal" evidence="4">
    <location>
        <begin position="22"/>
        <end position="150"/>
    </location>
</feature>
<accession>A0A847UER1</accession>
<organism evidence="5 6">
    <name type="scientific">Halomicrobium mukohataei</name>
    <dbReference type="NCBI Taxonomy" id="57705"/>
    <lineage>
        <taxon>Archaea</taxon>
        <taxon>Methanobacteriati</taxon>
        <taxon>Methanobacteriota</taxon>
        <taxon>Stenosarchaea group</taxon>
        <taxon>Halobacteria</taxon>
        <taxon>Halobacteriales</taxon>
        <taxon>Haloarculaceae</taxon>
        <taxon>Halomicrobium</taxon>
    </lineage>
</organism>
<protein>
    <submittedName>
        <fullName evidence="5">DNA-binding protein</fullName>
    </submittedName>
</protein>
<dbReference type="RefSeq" id="WP_170093693.1">
    <property type="nucleotide sequence ID" value="NZ_WOYG01000001.1"/>
</dbReference>
<dbReference type="Pfam" id="PF24278">
    <property type="entry name" value="HVO_0513_N"/>
    <property type="match status" value="1"/>
</dbReference>
<name>A0A847UER1_9EURY</name>
<feature type="domain" description="HTH bat-type" evidence="3">
    <location>
        <begin position="162"/>
        <end position="213"/>
    </location>
</feature>
<dbReference type="Pfam" id="PF04967">
    <property type="entry name" value="HTH_10"/>
    <property type="match status" value="1"/>
</dbReference>
<dbReference type="PANTHER" id="PTHR34236:SF1">
    <property type="entry name" value="DIMETHYL SULFOXIDE REDUCTASE TRANSCRIPTIONAL ACTIVATOR"/>
    <property type="match status" value="1"/>
</dbReference>